<evidence type="ECO:0000256" key="1">
    <source>
        <dbReference type="SAM" id="MobiDB-lite"/>
    </source>
</evidence>
<feature type="region of interest" description="Disordered" evidence="1">
    <location>
        <begin position="1"/>
        <end position="31"/>
    </location>
</feature>
<protein>
    <submittedName>
        <fullName evidence="2">Uncharacterized protein</fullName>
    </submittedName>
</protein>
<proteinExistence type="predicted"/>
<dbReference type="Proteomes" id="UP000007305">
    <property type="component" value="Chromosome 6"/>
</dbReference>
<evidence type="ECO:0000313" key="3">
    <source>
        <dbReference type="Proteomes" id="UP000007305"/>
    </source>
</evidence>
<reference evidence="2" key="2">
    <citation type="submission" date="2019-07" db="EMBL/GenBank/DDBJ databases">
        <authorList>
            <person name="Seetharam A."/>
            <person name="Woodhouse M."/>
            <person name="Cannon E."/>
        </authorList>
    </citation>
    <scope>NUCLEOTIDE SEQUENCE [LARGE SCALE GENOMIC DNA]</scope>
    <source>
        <strain evidence="2">cv. B73</strain>
    </source>
</reference>
<dbReference type="EnsemblPlants" id="Zm00001eb270610_T001">
    <property type="protein sequence ID" value="Zm00001eb270610_P001"/>
    <property type="gene ID" value="Zm00001eb270610"/>
</dbReference>
<dbReference type="InParanoid" id="A0A804PTC1"/>
<name>A0A804PTC1_MAIZE</name>
<organism evidence="2 3">
    <name type="scientific">Zea mays</name>
    <name type="common">Maize</name>
    <dbReference type="NCBI Taxonomy" id="4577"/>
    <lineage>
        <taxon>Eukaryota</taxon>
        <taxon>Viridiplantae</taxon>
        <taxon>Streptophyta</taxon>
        <taxon>Embryophyta</taxon>
        <taxon>Tracheophyta</taxon>
        <taxon>Spermatophyta</taxon>
        <taxon>Magnoliopsida</taxon>
        <taxon>Liliopsida</taxon>
        <taxon>Poales</taxon>
        <taxon>Poaceae</taxon>
        <taxon>PACMAD clade</taxon>
        <taxon>Panicoideae</taxon>
        <taxon>Andropogonodae</taxon>
        <taxon>Andropogoneae</taxon>
        <taxon>Tripsacinae</taxon>
        <taxon>Zea</taxon>
    </lineage>
</organism>
<accession>A0A804PTC1</accession>
<feature type="region of interest" description="Disordered" evidence="1">
    <location>
        <begin position="63"/>
        <end position="105"/>
    </location>
</feature>
<keyword evidence="3" id="KW-1185">Reference proteome</keyword>
<dbReference type="Gramene" id="Zm00001eb270610_T001">
    <property type="protein sequence ID" value="Zm00001eb270610_P001"/>
    <property type="gene ID" value="Zm00001eb270610"/>
</dbReference>
<reference evidence="3" key="1">
    <citation type="journal article" date="2009" name="Science">
        <title>The B73 maize genome: complexity, diversity, and dynamics.</title>
        <authorList>
            <person name="Schnable P.S."/>
            <person name="Ware D."/>
            <person name="Fulton R.S."/>
            <person name="Stein J.C."/>
            <person name="Wei F."/>
            <person name="Pasternak S."/>
            <person name="Liang C."/>
            <person name="Zhang J."/>
            <person name="Fulton L."/>
            <person name="Graves T.A."/>
            <person name="Minx P."/>
            <person name="Reily A.D."/>
            <person name="Courtney L."/>
            <person name="Kruchowski S.S."/>
            <person name="Tomlinson C."/>
            <person name="Strong C."/>
            <person name="Delehaunty K."/>
            <person name="Fronick C."/>
            <person name="Courtney B."/>
            <person name="Rock S.M."/>
            <person name="Belter E."/>
            <person name="Du F."/>
            <person name="Kim K."/>
            <person name="Abbott R.M."/>
            <person name="Cotton M."/>
            <person name="Levy A."/>
            <person name="Marchetto P."/>
            <person name="Ochoa K."/>
            <person name="Jackson S.M."/>
            <person name="Gillam B."/>
            <person name="Chen W."/>
            <person name="Yan L."/>
            <person name="Higginbotham J."/>
            <person name="Cardenas M."/>
            <person name="Waligorski J."/>
            <person name="Applebaum E."/>
            <person name="Phelps L."/>
            <person name="Falcone J."/>
            <person name="Kanchi K."/>
            <person name="Thane T."/>
            <person name="Scimone A."/>
            <person name="Thane N."/>
            <person name="Henke J."/>
            <person name="Wang T."/>
            <person name="Ruppert J."/>
            <person name="Shah N."/>
            <person name="Rotter K."/>
            <person name="Hodges J."/>
            <person name="Ingenthron E."/>
            <person name="Cordes M."/>
            <person name="Kohlberg S."/>
            <person name="Sgro J."/>
            <person name="Delgado B."/>
            <person name="Mead K."/>
            <person name="Chinwalla A."/>
            <person name="Leonard S."/>
            <person name="Crouse K."/>
            <person name="Collura K."/>
            <person name="Kudrna D."/>
            <person name="Currie J."/>
            <person name="He R."/>
            <person name="Angelova A."/>
            <person name="Rajasekar S."/>
            <person name="Mueller T."/>
            <person name="Lomeli R."/>
            <person name="Scara G."/>
            <person name="Ko A."/>
            <person name="Delaney K."/>
            <person name="Wissotski M."/>
            <person name="Lopez G."/>
            <person name="Campos D."/>
            <person name="Braidotti M."/>
            <person name="Ashley E."/>
            <person name="Golser W."/>
            <person name="Kim H."/>
            <person name="Lee S."/>
            <person name="Lin J."/>
            <person name="Dujmic Z."/>
            <person name="Kim W."/>
            <person name="Talag J."/>
            <person name="Zuccolo A."/>
            <person name="Fan C."/>
            <person name="Sebastian A."/>
            <person name="Kramer M."/>
            <person name="Spiegel L."/>
            <person name="Nascimento L."/>
            <person name="Zutavern T."/>
            <person name="Miller B."/>
            <person name="Ambroise C."/>
            <person name="Muller S."/>
            <person name="Spooner W."/>
            <person name="Narechania A."/>
            <person name="Ren L."/>
            <person name="Wei S."/>
            <person name="Kumari S."/>
            <person name="Faga B."/>
            <person name="Levy M.J."/>
            <person name="McMahan L."/>
            <person name="Van Buren P."/>
            <person name="Vaughn M.W."/>
            <person name="Ying K."/>
            <person name="Yeh C.-T."/>
            <person name="Emrich S.J."/>
            <person name="Jia Y."/>
            <person name="Kalyanaraman A."/>
            <person name="Hsia A.-P."/>
            <person name="Barbazuk W.B."/>
            <person name="Baucom R.S."/>
            <person name="Brutnell T.P."/>
            <person name="Carpita N.C."/>
            <person name="Chaparro C."/>
            <person name="Chia J.-M."/>
            <person name="Deragon J.-M."/>
            <person name="Estill J.C."/>
            <person name="Fu Y."/>
            <person name="Jeddeloh J.A."/>
            <person name="Han Y."/>
            <person name="Lee H."/>
            <person name="Li P."/>
            <person name="Lisch D.R."/>
            <person name="Liu S."/>
            <person name="Liu Z."/>
            <person name="Nagel D.H."/>
            <person name="McCann M.C."/>
            <person name="SanMiguel P."/>
            <person name="Myers A.M."/>
            <person name="Nettleton D."/>
            <person name="Nguyen J."/>
            <person name="Penning B.W."/>
            <person name="Ponnala L."/>
            <person name="Schneider K.L."/>
            <person name="Schwartz D.C."/>
            <person name="Sharma A."/>
            <person name="Soderlund C."/>
            <person name="Springer N.M."/>
            <person name="Sun Q."/>
            <person name="Wang H."/>
            <person name="Waterman M."/>
            <person name="Westerman R."/>
            <person name="Wolfgruber T.K."/>
            <person name="Yang L."/>
            <person name="Yu Y."/>
            <person name="Zhang L."/>
            <person name="Zhou S."/>
            <person name="Zhu Q."/>
            <person name="Bennetzen J.L."/>
            <person name="Dawe R.K."/>
            <person name="Jiang J."/>
            <person name="Jiang N."/>
            <person name="Presting G.G."/>
            <person name="Wessler S.R."/>
            <person name="Aluru S."/>
            <person name="Martienssen R.A."/>
            <person name="Clifton S.W."/>
            <person name="McCombie W.R."/>
            <person name="Wing R.A."/>
            <person name="Wilson R.K."/>
        </authorList>
    </citation>
    <scope>NUCLEOTIDE SEQUENCE [LARGE SCALE GENOMIC DNA]</scope>
    <source>
        <strain evidence="3">cv. B73</strain>
    </source>
</reference>
<sequence length="131" mass="14222">MRTPARDLYFSSDPKKTLASSPSWCSPPPKATTDDAVLQRFALAPADPASNSTISFNVTATAKHLPARVRDTPAANPAETSAKTRPPRTSRRCNSPARRESAPATRNARHLLCLSFCLSRMHSLPTPRLAL</sequence>
<evidence type="ECO:0000313" key="2">
    <source>
        <dbReference type="EnsemblPlants" id="Zm00001eb270610_P001"/>
    </source>
</evidence>
<reference evidence="2" key="3">
    <citation type="submission" date="2021-05" db="UniProtKB">
        <authorList>
            <consortium name="EnsemblPlants"/>
        </authorList>
    </citation>
    <scope>IDENTIFICATION</scope>
    <source>
        <strain evidence="2">cv. B73</strain>
    </source>
</reference>
<dbReference type="AlphaFoldDB" id="A0A804PTC1"/>